<dbReference type="VEuPathDB" id="FungiDB:BDV34DRAFT_195324"/>
<dbReference type="SMART" id="SM00225">
    <property type="entry name" value="BTB"/>
    <property type="match status" value="1"/>
</dbReference>
<dbReference type="AlphaFoldDB" id="A0A5N6DKF9"/>
<dbReference type="InterPro" id="IPR011333">
    <property type="entry name" value="SKP1/BTB/POZ_sf"/>
</dbReference>
<dbReference type="PANTHER" id="PTHR47843">
    <property type="entry name" value="BTB DOMAIN-CONTAINING PROTEIN-RELATED"/>
    <property type="match status" value="1"/>
</dbReference>
<evidence type="ECO:0000256" key="1">
    <source>
        <dbReference type="SAM" id="MobiDB-lite"/>
    </source>
</evidence>
<dbReference type="CDD" id="cd18186">
    <property type="entry name" value="BTB_POZ_ZBTB_KLHL-like"/>
    <property type="match status" value="1"/>
</dbReference>
<dbReference type="Pfam" id="PF00651">
    <property type="entry name" value="BTB"/>
    <property type="match status" value="1"/>
</dbReference>
<feature type="compositionally biased region" description="Low complexity" evidence="1">
    <location>
        <begin position="251"/>
        <end position="265"/>
    </location>
</feature>
<organism evidence="3 4">
    <name type="scientific">Aspergillus parasiticus</name>
    <dbReference type="NCBI Taxonomy" id="5067"/>
    <lineage>
        <taxon>Eukaryota</taxon>
        <taxon>Fungi</taxon>
        <taxon>Dikarya</taxon>
        <taxon>Ascomycota</taxon>
        <taxon>Pezizomycotina</taxon>
        <taxon>Eurotiomycetes</taxon>
        <taxon>Eurotiomycetidae</taxon>
        <taxon>Eurotiales</taxon>
        <taxon>Aspergillaceae</taxon>
        <taxon>Aspergillus</taxon>
        <taxon>Aspergillus subgen. Circumdati</taxon>
    </lineage>
</organism>
<name>A0A5N6DKF9_ASPPA</name>
<dbReference type="PANTHER" id="PTHR47843:SF3">
    <property type="entry name" value="BTB DOMAIN-CONTAINING PROTEIN"/>
    <property type="match status" value="1"/>
</dbReference>
<sequence>MSGAVVKLDVGVPPVSFNVHIKLLCKQSPAFAGLYSGSLAYRIQDHISLPEEDPDAFAIFYDLMYPDRVRLKHPGGFLGLFKLWVLADSLGISRLQNDVTMACKTLLKRSAIGIDAVSYAYESTLPGSPLRQMAVDSWVSKEEMKRFRAHKGTLPCGFLEDLCSVFFERGGQKSVQRFDQQHFKSCYCVTDPKPESDRSTVLVFDPFAVAATVVWKRRRRSCSTLCAPICDRSRHPDTEEDSDIESRSSVKSESSVESNSIVKSESTVDDWSTDTDEIPLPTNKKRKLVRSGQ</sequence>
<feature type="domain" description="BTB" evidence="2">
    <location>
        <begin position="4"/>
        <end position="73"/>
    </location>
</feature>
<evidence type="ECO:0000313" key="3">
    <source>
        <dbReference type="EMBL" id="KAB8205581.1"/>
    </source>
</evidence>
<feature type="compositionally biased region" description="Basic residues" evidence="1">
    <location>
        <begin position="283"/>
        <end position="293"/>
    </location>
</feature>
<dbReference type="EMBL" id="ML734969">
    <property type="protein sequence ID" value="KAB8205581.1"/>
    <property type="molecule type" value="Genomic_DNA"/>
</dbReference>
<accession>A0A5N6DKF9</accession>
<evidence type="ECO:0000313" key="4">
    <source>
        <dbReference type="Proteomes" id="UP000326532"/>
    </source>
</evidence>
<dbReference type="SUPFAM" id="SSF54695">
    <property type="entry name" value="POZ domain"/>
    <property type="match status" value="1"/>
</dbReference>
<keyword evidence="4" id="KW-1185">Reference proteome</keyword>
<dbReference type="InterPro" id="IPR000210">
    <property type="entry name" value="BTB/POZ_dom"/>
</dbReference>
<protein>
    <recommendedName>
        <fullName evidence="2">BTB domain-containing protein</fullName>
    </recommendedName>
</protein>
<feature type="region of interest" description="Disordered" evidence="1">
    <location>
        <begin position="234"/>
        <end position="293"/>
    </location>
</feature>
<proteinExistence type="predicted"/>
<dbReference type="PROSITE" id="PS50097">
    <property type="entry name" value="BTB"/>
    <property type="match status" value="1"/>
</dbReference>
<gene>
    <name evidence="3" type="ORF">BDV34DRAFT_195324</name>
</gene>
<dbReference type="Proteomes" id="UP000326532">
    <property type="component" value="Unassembled WGS sequence"/>
</dbReference>
<feature type="compositionally biased region" description="Acidic residues" evidence="1">
    <location>
        <begin position="267"/>
        <end position="277"/>
    </location>
</feature>
<reference evidence="3 4" key="1">
    <citation type="submission" date="2019-04" db="EMBL/GenBank/DDBJ databases">
        <title>Fungal friends and foes A comparative genomics study of 23 Aspergillus species from section Flavi.</title>
        <authorList>
            <consortium name="DOE Joint Genome Institute"/>
            <person name="Kjaerbolling I."/>
            <person name="Vesth T.C."/>
            <person name="Frisvad J.C."/>
            <person name="Nybo J.L."/>
            <person name="Theobald S."/>
            <person name="Kildgaard S."/>
            <person name="Petersen T.I."/>
            <person name="Kuo A."/>
            <person name="Sato A."/>
            <person name="Lyhne E.K."/>
            <person name="Kogle M.E."/>
            <person name="Wiebenga A."/>
            <person name="Kun R.S."/>
            <person name="Lubbers R.J."/>
            <person name="Makela M.R."/>
            <person name="Barry K."/>
            <person name="Chovatia M."/>
            <person name="Clum A."/>
            <person name="Daum C."/>
            <person name="Haridas S."/>
            <person name="He G."/>
            <person name="LaButti K."/>
            <person name="Lipzen A."/>
            <person name="Mondo S."/>
            <person name="Pangilinan J."/>
            <person name="Riley R."/>
            <person name="Salamov A."/>
            <person name="Simmons B.A."/>
            <person name="Magnuson J.K."/>
            <person name="Henrissat B."/>
            <person name="Mortensen U.H."/>
            <person name="Larsen T.O."/>
            <person name="De vries R.P."/>
            <person name="Grigoriev I.V."/>
            <person name="Machida M."/>
            <person name="Baker S.E."/>
            <person name="Andersen M.R."/>
        </authorList>
    </citation>
    <scope>NUCLEOTIDE SEQUENCE [LARGE SCALE GENOMIC DNA]</scope>
    <source>
        <strain evidence="3 4">CBS 117618</strain>
    </source>
</reference>
<evidence type="ECO:0000259" key="2">
    <source>
        <dbReference type="PROSITE" id="PS50097"/>
    </source>
</evidence>
<dbReference type="Gene3D" id="3.30.710.10">
    <property type="entry name" value="Potassium Channel Kv1.1, Chain A"/>
    <property type="match status" value="1"/>
</dbReference>